<sequence>STFPKSSESKHDQNKALKIKYSRLLAKHDLQRDLGYTTVREKILNNTLDNRKINVAQNVSKYSHLKEIKSNNFEAYTKDYKRRHRKKRGFLKLDCYCEKIVLDNIHNLHVFGQKMKNDKKCFKSYFLKKCGIGLILFALIPALGFIFSVLFGIESWGNEPTFNIIGDMHKVFLFTMIIIVLFFVIYTFIKLIKYEKIKVRKGKMRTNEHYRFCKDTFL</sequence>
<proteinExistence type="predicted"/>
<dbReference type="InterPro" id="IPR022139">
    <property type="entry name" value="Fam-L/Fam-M-like_plasmodium"/>
</dbReference>
<dbReference type="AlphaFoldDB" id="Q9N895"/>
<name>Q9N895_PLAVI</name>
<evidence type="ECO:0000256" key="1">
    <source>
        <dbReference type="SAM" id="Phobius"/>
    </source>
</evidence>
<feature type="transmembrane region" description="Helical" evidence="1">
    <location>
        <begin position="171"/>
        <end position="192"/>
    </location>
</feature>
<evidence type="ECO:0000313" key="2">
    <source>
        <dbReference type="EMBL" id="CAB96700.1"/>
    </source>
</evidence>
<reference evidence="2" key="1">
    <citation type="submission" date="2000-06" db="EMBL/GenBank/DDBJ databases">
        <authorList>
            <person name="Oliver K."/>
            <person name="Bowman S."/>
            <person name="Hall N."/>
            <person name="Quail M."/>
            <person name="Rajandream M.A."/>
            <person name="Harris D."/>
            <person name="del Portillo H.A."/>
            <person name="Lanzer M."/>
            <person name="Barrell B.G."/>
        </authorList>
    </citation>
    <scope>NUCLEOTIDE SEQUENCE</scope>
</reference>
<dbReference type="VEuPathDB" id="PlasmoDB:PVW1_120005100"/>
<dbReference type="VEuPathDB" id="PlasmoDB:PVPAM_010014000"/>
<feature type="transmembrane region" description="Helical" evidence="1">
    <location>
        <begin position="130"/>
        <end position="151"/>
    </location>
</feature>
<keyword evidence="1" id="KW-1133">Transmembrane helix</keyword>
<dbReference type="Pfam" id="PF12420">
    <property type="entry name" value="DUF3671"/>
    <property type="match status" value="1"/>
</dbReference>
<accession>Q9N895</accession>
<dbReference type="VEuPathDB" id="PlasmoDB:PVP01_0008610"/>
<feature type="non-terminal residue" evidence="2">
    <location>
        <position position="218"/>
    </location>
</feature>
<organism evidence="2">
    <name type="scientific">Plasmodium vivax</name>
    <name type="common">malaria parasite P. vivax</name>
    <dbReference type="NCBI Taxonomy" id="5855"/>
    <lineage>
        <taxon>Eukaryota</taxon>
        <taxon>Sar</taxon>
        <taxon>Alveolata</taxon>
        <taxon>Apicomplexa</taxon>
        <taxon>Aconoidasida</taxon>
        <taxon>Haemosporida</taxon>
        <taxon>Plasmodiidae</taxon>
        <taxon>Plasmodium</taxon>
        <taxon>Plasmodium (Plasmodium)</taxon>
    </lineage>
</organism>
<protein>
    <submittedName>
        <fullName evidence="2">Vir11 protein</fullName>
    </submittedName>
</protein>
<gene>
    <name evidence="2" type="primary">vir11</name>
</gene>
<dbReference type="EMBL" id="AL360354">
    <property type="protein sequence ID" value="CAB96700.1"/>
    <property type="molecule type" value="Genomic_DNA"/>
</dbReference>
<keyword evidence="1" id="KW-0812">Transmembrane</keyword>
<keyword evidence="1" id="KW-0472">Membrane</keyword>